<dbReference type="InterPro" id="IPR050854">
    <property type="entry name" value="LMBD1_LysCbl_Transport"/>
</dbReference>
<dbReference type="Proteomes" id="UP000663834">
    <property type="component" value="Unassembled WGS sequence"/>
</dbReference>
<dbReference type="Proteomes" id="UP000663824">
    <property type="component" value="Unassembled WGS sequence"/>
</dbReference>
<proteinExistence type="inferred from homology"/>
<comment type="similarity">
    <text evidence="2">Belongs to the LIMR family. LMBRD1 subfamily.</text>
</comment>
<dbReference type="GO" id="GO:0031419">
    <property type="term" value="F:cobalamin binding"/>
    <property type="evidence" value="ECO:0007669"/>
    <property type="project" value="UniProtKB-KW"/>
</dbReference>
<dbReference type="Proteomes" id="UP000663855">
    <property type="component" value="Unassembled WGS sequence"/>
</dbReference>
<dbReference type="OrthoDB" id="73273at2759"/>
<dbReference type="GO" id="GO:0005765">
    <property type="term" value="C:lysosomal membrane"/>
    <property type="evidence" value="ECO:0007669"/>
    <property type="project" value="UniProtKB-SubCell"/>
</dbReference>
<dbReference type="EMBL" id="CAJNOV010018135">
    <property type="protein sequence ID" value="CAF1616853.1"/>
    <property type="molecule type" value="Genomic_DNA"/>
</dbReference>
<dbReference type="EMBL" id="CAJNRE010005147">
    <property type="protein sequence ID" value="CAF2042491.1"/>
    <property type="molecule type" value="Genomic_DNA"/>
</dbReference>
<reference evidence="13" key="1">
    <citation type="submission" date="2021-02" db="EMBL/GenBank/DDBJ databases">
        <authorList>
            <person name="Nowell W R."/>
        </authorList>
    </citation>
    <scope>NUCLEOTIDE SEQUENCE</scope>
</reference>
<feature type="coiled-coil region" evidence="10">
    <location>
        <begin position="225"/>
        <end position="252"/>
    </location>
</feature>
<dbReference type="PANTHER" id="PTHR16130">
    <property type="entry name" value="LYSOSOMAL COBALAMIN TRANSPORTER-RELATED"/>
    <property type="match status" value="1"/>
</dbReference>
<feature type="transmembrane region" description="Helical" evidence="11">
    <location>
        <begin position="480"/>
        <end position="504"/>
    </location>
</feature>
<evidence type="ECO:0008006" key="16">
    <source>
        <dbReference type="Google" id="ProtNLM"/>
    </source>
</evidence>
<evidence type="ECO:0000256" key="2">
    <source>
        <dbReference type="ARBA" id="ARBA00009901"/>
    </source>
</evidence>
<keyword evidence="6 11" id="KW-1133">Transmembrane helix</keyword>
<keyword evidence="4" id="KW-0846">Cobalamin</keyword>
<keyword evidence="5 11" id="KW-0812">Transmembrane</keyword>
<accession>A0A816G1Y9</accession>
<keyword evidence="3" id="KW-0813">Transport</keyword>
<feature type="transmembrane region" description="Helical" evidence="11">
    <location>
        <begin position="6"/>
        <end position="27"/>
    </location>
</feature>
<evidence type="ECO:0000256" key="11">
    <source>
        <dbReference type="SAM" id="Phobius"/>
    </source>
</evidence>
<dbReference type="GO" id="GO:0072665">
    <property type="term" value="P:protein localization to vacuole"/>
    <property type="evidence" value="ECO:0007669"/>
    <property type="project" value="TreeGrafter"/>
</dbReference>
<evidence type="ECO:0000313" key="14">
    <source>
        <dbReference type="EMBL" id="CAF2042491.1"/>
    </source>
</evidence>
<feature type="transmembrane region" description="Helical" evidence="11">
    <location>
        <begin position="195"/>
        <end position="222"/>
    </location>
</feature>
<keyword evidence="10" id="KW-0175">Coiled coil</keyword>
<dbReference type="PANTHER" id="PTHR16130:SF2">
    <property type="entry name" value="LYSOSOMAL COBALAMIN TRANSPORT ESCORT PROTEIN LMBD1"/>
    <property type="match status" value="1"/>
</dbReference>
<evidence type="ECO:0000256" key="5">
    <source>
        <dbReference type="ARBA" id="ARBA00022692"/>
    </source>
</evidence>
<evidence type="ECO:0000256" key="9">
    <source>
        <dbReference type="ARBA" id="ARBA00023285"/>
    </source>
</evidence>
<dbReference type="Pfam" id="PF04791">
    <property type="entry name" value="LMBR1"/>
    <property type="match status" value="1"/>
</dbReference>
<feature type="transmembrane region" description="Helical" evidence="11">
    <location>
        <begin position="407"/>
        <end position="430"/>
    </location>
</feature>
<evidence type="ECO:0000256" key="8">
    <source>
        <dbReference type="ARBA" id="ARBA00023228"/>
    </source>
</evidence>
<dbReference type="InterPro" id="IPR006876">
    <property type="entry name" value="LMBR1-like_membr_prot"/>
</dbReference>
<comment type="subcellular location">
    <subcellularLocation>
        <location evidence="1">Lysosome membrane</location>
        <topology evidence="1">Multi-pass membrane protein</topology>
    </subcellularLocation>
</comment>
<sequence>MLILASVGSWLPFAIVALFIIFFSVIFTLRYQQKRHRNYAVTLVCSVSLIIALLTSSLLPTDIILVSFMKYPNGTYKEWTVNQTTRDHIQKYVEVGYYVLYGLVILMTFLINPFLFFYYEEKQEEEGQTAKRIRSAAKWTAGFIIFLIILIILGVFFPQLATLPSINSTSEWDNVKYLIDHFDGSRVEDSISFTIFTLSLIGFFLLTVYTGYGSIACPLSLIRGKRSARLQQATIEEQRAELQNQIRVLKLRYPRHVPMPAREKRKLAELEQQDAALSVNEVSIITVRESFFFKFRCIYRPIQMIVGLLLFCFAILIFISLLLSNINKLMHFVSFKQIFAQGNQTLPNPIDLVLTWTGKYYPISYIFLSGLMIYIIFTSLYGLQQMGIWYFWIQMYRFSRGRTKPQAILMLCSLLMFIVVAINIFVYLLIPQYAIYGDQYYSSTSTNGTIVVKPCTQFVTTDDCQMTVMGRIILRFFYKVWFFGAIYFCLSWVYLVMFVVSFFWKLIRNRESNIQEYTVETLLEAGGEDEDDRLIE</sequence>
<keyword evidence="7 11" id="KW-0472">Membrane</keyword>
<comment type="caution">
    <text evidence="13">The sequence shown here is derived from an EMBL/GenBank/DDBJ whole genome shotgun (WGS) entry which is preliminary data.</text>
</comment>
<feature type="transmembrane region" description="Helical" evidence="11">
    <location>
        <begin position="304"/>
        <end position="326"/>
    </location>
</feature>
<evidence type="ECO:0000256" key="7">
    <source>
        <dbReference type="ARBA" id="ARBA00023136"/>
    </source>
</evidence>
<feature type="transmembrane region" description="Helical" evidence="11">
    <location>
        <begin position="139"/>
        <end position="161"/>
    </location>
</feature>
<evidence type="ECO:0000313" key="15">
    <source>
        <dbReference type="Proteomes" id="UP000663834"/>
    </source>
</evidence>
<feature type="transmembrane region" description="Helical" evidence="11">
    <location>
        <begin position="363"/>
        <end position="383"/>
    </location>
</feature>
<evidence type="ECO:0000256" key="3">
    <source>
        <dbReference type="ARBA" id="ARBA00022448"/>
    </source>
</evidence>
<evidence type="ECO:0000313" key="13">
    <source>
        <dbReference type="EMBL" id="CAF1669201.1"/>
    </source>
</evidence>
<evidence type="ECO:0000256" key="4">
    <source>
        <dbReference type="ARBA" id="ARBA00022628"/>
    </source>
</evidence>
<feature type="transmembrane region" description="Helical" evidence="11">
    <location>
        <begin position="39"/>
        <end position="59"/>
    </location>
</feature>
<feature type="transmembrane region" description="Helical" evidence="11">
    <location>
        <begin position="98"/>
        <end position="119"/>
    </location>
</feature>
<organism evidence="13 15">
    <name type="scientific">Rotaria magnacalcarata</name>
    <dbReference type="NCBI Taxonomy" id="392030"/>
    <lineage>
        <taxon>Eukaryota</taxon>
        <taxon>Metazoa</taxon>
        <taxon>Spiralia</taxon>
        <taxon>Gnathifera</taxon>
        <taxon>Rotifera</taxon>
        <taxon>Eurotatoria</taxon>
        <taxon>Bdelloidea</taxon>
        <taxon>Philodinida</taxon>
        <taxon>Philodinidae</taxon>
        <taxon>Rotaria</taxon>
    </lineage>
</organism>
<evidence type="ECO:0000256" key="6">
    <source>
        <dbReference type="ARBA" id="ARBA00022989"/>
    </source>
</evidence>
<evidence type="ECO:0000256" key="10">
    <source>
        <dbReference type="SAM" id="Coils"/>
    </source>
</evidence>
<gene>
    <name evidence="12" type="ORF">CJN711_LOCUS37328</name>
    <name evidence="13" type="ORF">KQP761_LOCUS33898</name>
    <name evidence="14" type="ORF">MBJ925_LOCUS11626</name>
</gene>
<keyword evidence="9" id="KW-0170">Cobalt</keyword>
<evidence type="ECO:0000256" key="1">
    <source>
        <dbReference type="ARBA" id="ARBA00004155"/>
    </source>
</evidence>
<protein>
    <recommendedName>
        <fullName evidence="16">Lysosomal cobalamin transporter</fullName>
    </recommendedName>
</protein>
<keyword evidence="8" id="KW-0458">Lysosome</keyword>
<evidence type="ECO:0000313" key="12">
    <source>
        <dbReference type="EMBL" id="CAF1616853.1"/>
    </source>
</evidence>
<name>A0A816G1Y9_9BILA</name>
<dbReference type="AlphaFoldDB" id="A0A816G1Y9"/>
<dbReference type="EMBL" id="CAJNOW010018878">
    <property type="protein sequence ID" value="CAF1669201.1"/>
    <property type="molecule type" value="Genomic_DNA"/>
</dbReference>